<dbReference type="Proteomes" id="UP001497535">
    <property type="component" value="Unassembled WGS sequence"/>
</dbReference>
<accession>A0ACB0ZKQ6</accession>
<sequence>MVAITTFQNTTNNEVISHPKKEPKLGNFIYLLSGMAVIGGFLFGYDTGIVSAAMLYVPQNNYLKPMGNLWKEVIVSITPGMAGMIILPTIIFAVGAFVCAIGISKWILLIGRILLGIAIGFASMIVPIYVGECSPAHIRGKLVTGFQLMITFGLLSANIFAVGFSYIDPENWGWRLMFGFAAIPSILQFIGFFFLPESPRWLYQNNLKSESEKVLSKIYNGDQNWIKYELDEIHFAHEQQIQDQLNYGAIIRSAGVKDYHDTIWISVGTASSNCDFCTTDELCGFCEKKGNNGGGFCLPKDHFNADIRSITGPCSSKNSTNGLHFIGNIEYEWNENCHTDTKYTILPILLMVIFLCSFAIGYAPLPWVLNAEFYPLWARSTCVSLTTFCNWEFNLIVSLTFLTLTQEATKYGAFFIYAGLTAIAFLLFYKVVPETKGLNLDEVQLLFMSKKERQRAVSTLQQIPMSKIENNNGFNYK</sequence>
<gene>
    <name evidence="1" type="ORF">MENTE1834_LOCUS26676</name>
</gene>
<dbReference type="EMBL" id="CAVMJV010000038">
    <property type="protein sequence ID" value="CAK5079554.1"/>
    <property type="molecule type" value="Genomic_DNA"/>
</dbReference>
<keyword evidence="2" id="KW-1185">Reference proteome</keyword>
<comment type="caution">
    <text evidence="1">The sequence shown here is derived from an EMBL/GenBank/DDBJ whole genome shotgun (WGS) entry which is preliminary data.</text>
</comment>
<proteinExistence type="predicted"/>
<name>A0ACB0ZKQ6_MELEN</name>
<reference evidence="1" key="1">
    <citation type="submission" date="2023-11" db="EMBL/GenBank/DDBJ databases">
        <authorList>
            <person name="Poullet M."/>
        </authorList>
    </citation>
    <scope>NUCLEOTIDE SEQUENCE</scope>
    <source>
        <strain evidence="1">E1834</strain>
    </source>
</reference>
<organism evidence="1 2">
    <name type="scientific">Meloidogyne enterolobii</name>
    <name type="common">Root-knot nematode worm</name>
    <name type="synonym">Meloidogyne mayaguensis</name>
    <dbReference type="NCBI Taxonomy" id="390850"/>
    <lineage>
        <taxon>Eukaryota</taxon>
        <taxon>Metazoa</taxon>
        <taxon>Ecdysozoa</taxon>
        <taxon>Nematoda</taxon>
        <taxon>Chromadorea</taxon>
        <taxon>Rhabditida</taxon>
        <taxon>Tylenchina</taxon>
        <taxon>Tylenchomorpha</taxon>
        <taxon>Tylenchoidea</taxon>
        <taxon>Meloidogynidae</taxon>
        <taxon>Meloidogyninae</taxon>
        <taxon>Meloidogyne</taxon>
    </lineage>
</organism>
<protein>
    <submittedName>
        <fullName evidence="1">Uncharacterized protein</fullName>
    </submittedName>
</protein>
<evidence type="ECO:0000313" key="2">
    <source>
        <dbReference type="Proteomes" id="UP001497535"/>
    </source>
</evidence>
<evidence type="ECO:0000313" key="1">
    <source>
        <dbReference type="EMBL" id="CAK5079554.1"/>
    </source>
</evidence>